<sequence>RIIQNGKEAVITLKMHKNEIDRKLSRLSQESRSATEPSNSPNIQHMINFPQLPLPTFNGDSRQWRQFWSSFSAVVHSQTIPEIQKLNYLLSFHRRKALQVVSGYEIAPEN</sequence>
<protein>
    <submittedName>
        <fullName evidence="2">Uncharacterized protein</fullName>
    </submittedName>
</protein>
<feature type="compositionally biased region" description="Polar residues" evidence="1">
    <location>
        <begin position="26"/>
        <end position="45"/>
    </location>
</feature>
<dbReference type="Pfam" id="PF03564">
    <property type="entry name" value="DUF1759"/>
    <property type="match status" value="1"/>
</dbReference>
<name>A0A3P7L9R5_ONCOC</name>
<dbReference type="AlphaFoldDB" id="A0A3P7L9R5"/>
<organism evidence="2 3">
    <name type="scientific">Onchocerca ochengi</name>
    <name type="common">Filarial nematode worm</name>
    <dbReference type="NCBI Taxonomy" id="42157"/>
    <lineage>
        <taxon>Eukaryota</taxon>
        <taxon>Metazoa</taxon>
        <taxon>Ecdysozoa</taxon>
        <taxon>Nematoda</taxon>
        <taxon>Chromadorea</taxon>
        <taxon>Rhabditida</taxon>
        <taxon>Spirurina</taxon>
        <taxon>Spiruromorpha</taxon>
        <taxon>Filarioidea</taxon>
        <taxon>Onchocercidae</taxon>
        <taxon>Onchocerca</taxon>
    </lineage>
</organism>
<reference evidence="2 3" key="1">
    <citation type="submission" date="2018-08" db="EMBL/GenBank/DDBJ databases">
        <authorList>
            <person name="Laetsch R D."/>
            <person name="Stevens L."/>
            <person name="Kumar S."/>
            <person name="Blaxter L. M."/>
        </authorList>
    </citation>
    <scope>NUCLEOTIDE SEQUENCE [LARGE SCALE GENOMIC DNA]</scope>
</reference>
<gene>
    <name evidence="2" type="ORF">NOO_LOCUS13503</name>
</gene>
<accession>A0A3P7L9R5</accession>
<feature type="non-terminal residue" evidence="2">
    <location>
        <position position="1"/>
    </location>
</feature>
<feature type="region of interest" description="Disordered" evidence="1">
    <location>
        <begin position="22"/>
        <end position="45"/>
    </location>
</feature>
<evidence type="ECO:0000313" key="2">
    <source>
        <dbReference type="EMBL" id="VDN02571.1"/>
    </source>
</evidence>
<keyword evidence="3" id="KW-1185">Reference proteome</keyword>
<dbReference type="InterPro" id="IPR005312">
    <property type="entry name" value="DUF1759"/>
</dbReference>
<proteinExistence type="predicted"/>
<dbReference type="OrthoDB" id="5861215at2759"/>
<dbReference type="Proteomes" id="UP000271087">
    <property type="component" value="Unassembled WGS sequence"/>
</dbReference>
<evidence type="ECO:0000256" key="1">
    <source>
        <dbReference type="SAM" id="MobiDB-lite"/>
    </source>
</evidence>
<evidence type="ECO:0000313" key="3">
    <source>
        <dbReference type="Proteomes" id="UP000271087"/>
    </source>
</evidence>
<dbReference type="EMBL" id="UYRW01015882">
    <property type="protein sequence ID" value="VDN02571.1"/>
    <property type="molecule type" value="Genomic_DNA"/>
</dbReference>